<dbReference type="GO" id="GO:0005524">
    <property type="term" value="F:ATP binding"/>
    <property type="evidence" value="ECO:0007669"/>
    <property type="project" value="InterPro"/>
</dbReference>
<dbReference type="RefSeq" id="WP_014289278.1">
    <property type="nucleotide sequence ID" value="NC_016645.1"/>
</dbReference>
<dbReference type="HOGENOM" id="CLU_034716_2_1_2"/>
<accession>G7VIH3</accession>
<dbReference type="PANTHER" id="PTHR42759">
    <property type="entry name" value="MOXR FAMILY PROTEIN"/>
    <property type="match status" value="1"/>
</dbReference>
<dbReference type="InterPro" id="IPR003593">
    <property type="entry name" value="AAA+_ATPase"/>
</dbReference>
<dbReference type="KEGG" id="pyr:P186_2058"/>
<sequence length="303" mass="32883">MASSPRELVKTVSKYFFGNISTIEIAVATLIAGGHLLLLGPVGGGKTTLAKALARAVGGSFARVQMTNETLPSDILGYGVYVQGEIRIVKGPIFNNVVLIDEINRGPPRTLSALIEPMQERTVTIEGATLRLPTPHMVVATMNVTEIATGATAPLPLALLDRFTASLHVDYVDPAREKEVVKMADYLDQLDGKPQATTPLTFDMGKVYVADDVVDYIIKLVDAVRRDERVAVPLSTRAPIALYRLARAIAVLDGRNYVIPDDVKKAAVPALAHRIITKPEYSDVEPVRIVEDALREVEPPTRI</sequence>
<dbReference type="Gene3D" id="3.40.50.300">
    <property type="entry name" value="P-loop containing nucleotide triphosphate hydrolases"/>
    <property type="match status" value="1"/>
</dbReference>
<evidence type="ECO:0000313" key="2">
    <source>
        <dbReference type="EMBL" id="AET33453.1"/>
    </source>
</evidence>
<dbReference type="GO" id="GO:0016887">
    <property type="term" value="F:ATP hydrolysis activity"/>
    <property type="evidence" value="ECO:0007669"/>
    <property type="project" value="InterPro"/>
</dbReference>
<dbReference type="Pfam" id="PF07726">
    <property type="entry name" value="AAA_3"/>
    <property type="match status" value="1"/>
</dbReference>
<dbReference type="AlphaFoldDB" id="G7VIH3"/>
<dbReference type="BioCyc" id="PSP1104324:GJSN-2009-MONOMER"/>
<feature type="domain" description="AAA+ ATPase" evidence="1">
    <location>
        <begin position="32"/>
        <end position="173"/>
    </location>
</feature>
<dbReference type="Gene3D" id="1.10.8.80">
    <property type="entry name" value="Magnesium chelatase subunit I, C-Terminal domain"/>
    <property type="match status" value="1"/>
</dbReference>
<evidence type="ECO:0000313" key="3">
    <source>
        <dbReference type="Proteomes" id="UP000005867"/>
    </source>
</evidence>
<dbReference type="InterPro" id="IPR011703">
    <property type="entry name" value="ATPase_AAA-3"/>
</dbReference>
<dbReference type="eggNOG" id="arCOG00434">
    <property type="taxonomic scope" value="Archaea"/>
</dbReference>
<dbReference type="InterPro" id="IPR041628">
    <property type="entry name" value="ChlI/MoxR_AAA_lid"/>
</dbReference>
<dbReference type="GeneID" id="11596546"/>
<dbReference type="OrthoDB" id="24581at2157"/>
<reference evidence="2 3" key="1">
    <citation type="journal article" date="2012" name="J. Bacteriol.">
        <title>Complete genome sequence of strain 1860, a crenarchaeon of the genus pyrobaculum able to grow with various electron acceptors.</title>
        <authorList>
            <person name="Mardanov A.V."/>
            <person name="Gumerov V.M."/>
            <person name="Slobodkina G.B."/>
            <person name="Beletsky A.V."/>
            <person name="Bonch-Osmolovskaya E.A."/>
            <person name="Ravin N.V."/>
            <person name="Skryabin K.G."/>
        </authorList>
    </citation>
    <scope>NUCLEOTIDE SEQUENCE [LARGE SCALE GENOMIC DNA]</scope>
    <source>
        <strain evidence="2 3">1860</strain>
    </source>
</reference>
<dbReference type="PIRSF" id="PIRSF002849">
    <property type="entry name" value="AAA_ATPase_chaperone_MoxR_prd"/>
    <property type="match status" value="1"/>
</dbReference>
<keyword evidence="3" id="KW-1185">Reference proteome</keyword>
<organism evidence="2 3">
    <name type="scientific">Pyrobaculum ferrireducens</name>
    <dbReference type="NCBI Taxonomy" id="1104324"/>
    <lineage>
        <taxon>Archaea</taxon>
        <taxon>Thermoproteota</taxon>
        <taxon>Thermoprotei</taxon>
        <taxon>Thermoproteales</taxon>
        <taxon>Thermoproteaceae</taxon>
        <taxon>Pyrobaculum</taxon>
    </lineage>
</organism>
<protein>
    <submittedName>
        <fullName evidence="2">ATPase associated with various cellular activities AAA_3</fullName>
    </submittedName>
</protein>
<evidence type="ECO:0000259" key="1">
    <source>
        <dbReference type="SMART" id="SM00382"/>
    </source>
</evidence>
<dbReference type="InterPro" id="IPR050764">
    <property type="entry name" value="CbbQ/NirQ/NorQ/GpvN"/>
</dbReference>
<dbReference type="SMART" id="SM00382">
    <property type="entry name" value="AAA"/>
    <property type="match status" value="1"/>
</dbReference>
<dbReference type="Proteomes" id="UP000005867">
    <property type="component" value="Chromosome"/>
</dbReference>
<proteinExistence type="predicted"/>
<dbReference type="PANTHER" id="PTHR42759:SF1">
    <property type="entry name" value="MAGNESIUM-CHELATASE SUBUNIT CHLD"/>
    <property type="match status" value="1"/>
</dbReference>
<dbReference type="Pfam" id="PF17863">
    <property type="entry name" value="AAA_lid_2"/>
    <property type="match status" value="1"/>
</dbReference>
<name>G7VIH3_9CREN</name>
<dbReference type="STRING" id="1104324.P186_2058"/>
<dbReference type="SUPFAM" id="SSF52540">
    <property type="entry name" value="P-loop containing nucleoside triphosphate hydrolases"/>
    <property type="match status" value="1"/>
</dbReference>
<dbReference type="EMBL" id="CP003098">
    <property type="protein sequence ID" value="AET33453.1"/>
    <property type="molecule type" value="Genomic_DNA"/>
</dbReference>
<gene>
    <name evidence="2" type="ORF">P186_2058</name>
</gene>
<dbReference type="InterPro" id="IPR027417">
    <property type="entry name" value="P-loop_NTPase"/>
</dbReference>